<comment type="caution">
    <text evidence="10">The sequence shown here is derived from an EMBL/GenBank/DDBJ whole genome shotgun (WGS) entry which is preliminary data.</text>
</comment>
<sequence>MYNASIMIIIIFLLGLCIGSFLNVLICRLPCGQSADGRSKCPRCRKTLSWHELVPLASFLIQKGRCRGCAKKISWQYPALELVTAAFFVFVYTPENFVLNALLFVSVSTMIVVFMIDLQYGLILDAVIWPSAILVGILQVLTGASIFNLLSAVLVAGGFFALQWVFSKGRWIGDGDIGLGILMGLILGWPNILSALFFAYVGGAFISLFLLALRKKTLKSAVPFGVFLAPATLVALLWGSELIKWYLSTI</sequence>
<feature type="transmembrane region" description="Helical" evidence="7">
    <location>
        <begin position="195"/>
        <end position="213"/>
    </location>
</feature>
<dbReference type="InterPro" id="IPR050882">
    <property type="entry name" value="Prepilin_peptidase/N-MTase"/>
</dbReference>
<reference evidence="10 11" key="1">
    <citation type="journal article" date="2015" name="Nature">
        <title>rRNA introns, odd ribosomes, and small enigmatic genomes across a large radiation of phyla.</title>
        <authorList>
            <person name="Brown C.T."/>
            <person name="Hug L.A."/>
            <person name="Thomas B.C."/>
            <person name="Sharon I."/>
            <person name="Castelle C.J."/>
            <person name="Singh A."/>
            <person name="Wilkins M.J."/>
            <person name="Williams K.H."/>
            <person name="Banfield J.F."/>
        </authorList>
    </citation>
    <scope>NUCLEOTIDE SEQUENCE [LARGE SCALE GENOMIC DNA]</scope>
</reference>
<feature type="transmembrane region" description="Helical" evidence="7">
    <location>
        <begin position="146"/>
        <end position="166"/>
    </location>
</feature>
<comment type="subcellular location">
    <subcellularLocation>
        <location evidence="1">Cell membrane</location>
        <topology evidence="1">Multi-pass membrane protein</topology>
    </subcellularLocation>
</comment>
<evidence type="ECO:0000259" key="8">
    <source>
        <dbReference type="Pfam" id="PF01478"/>
    </source>
</evidence>
<dbReference type="Proteomes" id="UP000034299">
    <property type="component" value="Unassembled WGS sequence"/>
</dbReference>
<dbReference type="GO" id="GO:0004190">
    <property type="term" value="F:aspartic-type endopeptidase activity"/>
    <property type="evidence" value="ECO:0007669"/>
    <property type="project" value="InterPro"/>
</dbReference>
<feature type="domain" description="Prepilin peptidase A24 N-terminal" evidence="9">
    <location>
        <begin position="13"/>
        <end position="92"/>
    </location>
</feature>
<evidence type="ECO:0000259" key="9">
    <source>
        <dbReference type="Pfam" id="PF06750"/>
    </source>
</evidence>
<keyword evidence="4 7" id="KW-0812">Transmembrane</keyword>
<dbReference type="Pfam" id="PF06750">
    <property type="entry name" value="A24_N_bact"/>
    <property type="match status" value="1"/>
</dbReference>
<protein>
    <submittedName>
        <fullName evidence="10">Type 4 prepilin-like protein leader peptide-processing enzyme PilD</fullName>
    </submittedName>
</protein>
<keyword evidence="3" id="KW-1003">Cell membrane</keyword>
<organism evidence="10 11">
    <name type="scientific">Candidatus Magasanikbacteria bacterium GW2011_GWA2_41_55</name>
    <dbReference type="NCBI Taxonomy" id="1619038"/>
    <lineage>
        <taxon>Bacteria</taxon>
        <taxon>Candidatus Magasanikiibacteriota</taxon>
    </lineage>
</organism>
<feature type="transmembrane region" description="Helical" evidence="7">
    <location>
        <begin position="73"/>
        <end position="91"/>
    </location>
</feature>
<dbReference type="InterPro" id="IPR000045">
    <property type="entry name" value="Prepilin_IV_endopep_pep"/>
</dbReference>
<gene>
    <name evidence="10" type="ORF">UU69_C0027G0007</name>
</gene>
<dbReference type="GO" id="GO:0006465">
    <property type="term" value="P:signal peptide processing"/>
    <property type="evidence" value="ECO:0007669"/>
    <property type="project" value="TreeGrafter"/>
</dbReference>
<evidence type="ECO:0000313" key="10">
    <source>
        <dbReference type="EMBL" id="KKS12669.1"/>
    </source>
</evidence>
<feature type="domain" description="Prepilin type IV endopeptidase peptidase" evidence="8">
    <location>
        <begin position="105"/>
        <end position="207"/>
    </location>
</feature>
<evidence type="ECO:0000256" key="3">
    <source>
        <dbReference type="ARBA" id="ARBA00022475"/>
    </source>
</evidence>
<dbReference type="EMBL" id="LCBP01000027">
    <property type="protein sequence ID" value="KKS12669.1"/>
    <property type="molecule type" value="Genomic_DNA"/>
</dbReference>
<dbReference type="InterPro" id="IPR010627">
    <property type="entry name" value="Prepilin_pept_A24_N"/>
</dbReference>
<proteinExistence type="inferred from homology"/>
<feature type="transmembrane region" description="Helical" evidence="7">
    <location>
        <begin position="220"/>
        <end position="239"/>
    </location>
</feature>
<name>A0A0G0WID8_9BACT</name>
<feature type="transmembrane region" description="Helical" evidence="7">
    <location>
        <begin position="6"/>
        <end position="26"/>
    </location>
</feature>
<evidence type="ECO:0000256" key="2">
    <source>
        <dbReference type="ARBA" id="ARBA00005801"/>
    </source>
</evidence>
<evidence type="ECO:0000313" key="11">
    <source>
        <dbReference type="Proteomes" id="UP000034299"/>
    </source>
</evidence>
<keyword evidence="6 7" id="KW-0472">Membrane</keyword>
<dbReference type="PANTHER" id="PTHR30487">
    <property type="entry name" value="TYPE 4 PREPILIN-LIKE PROTEINS LEADER PEPTIDE-PROCESSING ENZYME"/>
    <property type="match status" value="1"/>
</dbReference>
<accession>A0A0G0WID8</accession>
<evidence type="ECO:0000256" key="4">
    <source>
        <dbReference type="ARBA" id="ARBA00022692"/>
    </source>
</evidence>
<dbReference type="Pfam" id="PF01478">
    <property type="entry name" value="Peptidase_A24"/>
    <property type="match status" value="1"/>
</dbReference>
<feature type="transmembrane region" description="Helical" evidence="7">
    <location>
        <begin position="97"/>
        <end position="115"/>
    </location>
</feature>
<evidence type="ECO:0000256" key="1">
    <source>
        <dbReference type="ARBA" id="ARBA00004651"/>
    </source>
</evidence>
<dbReference type="AlphaFoldDB" id="A0A0G0WID8"/>
<evidence type="ECO:0000256" key="6">
    <source>
        <dbReference type="ARBA" id="ARBA00023136"/>
    </source>
</evidence>
<comment type="similarity">
    <text evidence="2">Belongs to the peptidase A24 family.</text>
</comment>
<keyword evidence="5 7" id="KW-1133">Transmembrane helix</keyword>
<evidence type="ECO:0000256" key="7">
    <source>
        <dbReference type="SAM" id="Phobius"/>
    </source>
</evidence>
<dbReference type="GO" id="GO:0005886">
    <property type="term" value="C:plasma membrane"/>
    <property type="evidence" value="ECO:0007669"/>
    <property type="project" value="UniProtKB-SubCell"/>
</dbReference>
<evidence type="ECO:0000256" key="5">
    <source>
        <dbReference type="ARBA" id="ARBA00022989"/>
    </source>
</evidence>
<dbReference type="PANTHER" id="PTHR30487:SF0">
    <property type="entry name" value="PREPILIN LEADER PEPTIDASE_N-METHYLTRANSFERASE-RELATED"/>
    <property type="match status" value="1"/>
</dbReference>